<accession>A0A0B7NLH2</accession>
<feature type="region of interest" description="Disordered" evidence="1">
    <location>
        <begin position="1"/>
        <end position="31"/>
    </location>
</feature>
<gene>
    <name evidence="2" type="primary">PARPA_13746.1 scaffold 47024</name>
</gene>
<evidence type="ECO:0000313" key="2">
    <source>
        <dbReference type="EMBL" id="CEP19431.1"/>
    </source>
</evidence>
<evidence type="ECO:0000256" key="1">
    <source>
        <dbReference type="SAM" id="MobiDB-lite"/>
    </source>
</evidence>
<organism evidence="2 3">
    <name type="scientific">Parasitella parasitica</name>
    <dbReference type="NCBI Taxonomy" id="35722"/>
    <lineage>
        <taxon>Eukaryota</taxon>
        <taxon>Fungi</taxon>
        <taxon>Fungi incertae sedis</taxon>
        <taxon>Mucoromycota</taxon>
        <taxon>Mucoromycotina</taxon>
        <taxon>Mucoromycetes</taxon>
        <taxon>Mucorales</taxon>
        <taxon>Mucorineae</taxon>
        <taxon>Mucoraceae</taxon>
        <taxon>Parasitella</taxon>
    </lineage>
</organism>
<name>A0A0B7NLH2_9FUNG</name>
<dbReference type="AlphaFoldDB" id="A0A0B7NLH2"/>
<keyword evidence="3" id="KW-1185">Reference proteome</keyword>
<feature type="region of interest" description="Disordered" evidence="1">
    <location>
        <begin position="49"/>
        <end position="79"/>
    </location>
</feature>
<dbReference type="Proteomes" id="UP000054107">
    <property type="component" value="Unassembled WGS sequence"/>
</dbReference>
<proteinExistence type="predicted"/>
<evidence type="ECO:0000313" key="3">
    <source>
        <dbReference type="Proteomes" id="UP000054107"/>
    </source>
</evidence>
<protein>
    <submittedName>
        <fullName evidence="2">Uncharacterized protein</fullName>
    </submittedName>
</protein>
<reference evidence="2 3" key="1">
    <citation type="submission" date="2014-09" db="EMBL/GenBank/DDBJ databases">
        <authorList>
            <person name="Ellenberger Sabrina"/>
        </authorList>
    </citation>
    <scope>NUCLEOTIDE SEQUENCE [LARGE SCALE GENOMIC DNA]</scope>
    <source>
        <strain evidence="2 3">CBS 412.66</strain>
    </source>
</reference>
<feature type="compositionally biased region" description="Polar residues" evidence="1">
    <location>
        <begin position="49"/>
        <end position="62"/>
    </location>
</feature>
<sequence>MLDFQVQRSRGRPRRAGNIRTDRNISSTQRDSSAFEFADVEILRRDAASASQAQLHSDTSVSRAPRSRCTRCCEPGHDV</sequence>
<dbReference type="EMBL" id="LN734024">
    <property type="protein sequence ID" value="CEP19431.1"/>
    <property type="molecule type" value="Genomic_DNA"/>
</dbReference>